<evidence type="ECO:0000256" key="9">
    <source>
        <dbReference type="ARBA" id="ARBA00023239"/>
    </source>
</evidence>
<dbReference type="Proteomes" id="UP000265801">
    <property type="component" value="Unassembled WGS sequence"/>
</dbReference>
<comment type="caution">
    <text evidence="13">The sequence shown here is derived from an EMBL/GenBank/DDBJ whole genome shotgun (WGS) entry which is preliminary data.</text>
</comment>
<reference evidence="13 14" key="1">
    <citation type="submission" date="2018-09" db="EMBL/GenBank/DDBJ databases">
        <title>Bacillus saliacetes sp. nov., isolated from Thai shrimp paste (Ka-pi).</title>
        <authorList>
            <person name="Daroonpunt R."/>
            <person name="Tanasupawat S."/>
            <person name="Yiamsombut S."/>
        </authorList>
    </citation>
    <scope>NUCLEOTIDE SEQUENCE [LARGE SCALE GENOMIC DNA]</scope>
    <source>
        <strain evidence="13 14">SKP7-4</strain>
    </source>
</reference>
<accession>A0A3A1R4V8</accession>
<dbReference type="PANTHER" id="PTHR10067:SF6">
    <property type="entry name" value="PHOSPHATIDYLSERINE DECARBOXYLASE PROENZYME, MITOCHONDRIAL"/>
    <property type="match status" value="1"/>
</dbReference>
<comment type="cofactor">
    <cofactor evidence="1">
        <name>pyruvate</name>
        <dbReference type="ChEBI" id="CHEBI:15361"/>
    </cofactor>
</comment>
<dbReference type="EC" id="4.1.1.65" evidence="3"/>
<dbReference type="GO" id="GO:0006646">
    <property type="term" value="P:phosphatidylethanolamine biosynthetic process"/>
    <property type="evidence" value="ECO:0007669"/>
    <property type="project" value="UniProtKB-UniPathway"/>
</dbReference>
<dbReference type="EMBL" id="QXIR01000003">
    <property type="protein sequence ID" value="RIW37619.1"/>
    <property type="molecule type" value="Genomic_DNA"/>
</dbReference>
<evidence type="ECO:0000256" key="5">
    <source>
        <dbReference type="ARBA" id="ARBA00022793"/>
    </source>
</evidence>
<evidence type="ECO:0000313" key="13">
    <source>
        <dbReference type="EMBL" id="RIW37619.1"/>
    </source>
</evidence>
<dbReference type="NCBIfam" id="NF002853">
    <property type="entry name" value="PRK03140.1"/>
    <property type="match status" value="1"/>
</dbReference>
<evidence type="ECO:0000256" key="8">
    <source>
        <dbReference type="ARBA" id="ARBA00023209"/>
    </source>
</evidence>
<name>A0A3A1R4V8_9BACI</name>
<comment type="pathway">
    <text evidence="12">Phospholipid metabolism; phosphatidylethanolamine biosynthesis.</text>
</comment>
<sequence length="261" mass="29517">MRKTFYRLCIELTNKKWTSFLLRRFVRSGISARFIPSYIKAYNINSDEIEKDAKSYPDLHSFFIRRLKEGARIAGGGAEDVISPVDGLMAETGLVSPALNMHVKGKDYSIEEMLGSRDKAAGYEGGRYMILYLSPADYHRIHSPLKAAMLDRWELGRHSYPVNELGLRLGVRTLSKNFRSVTEAVHASGKMCLVKVGAMFVNSIEYTHEGDEWEKGEEIGYFSFGSTVILLFEKDGFELDQSLQVPGKVKMGQRIGKISRK</sequence>
<dbReference type="OrthoDB" id="9802030at2"/>
<evidence type="ECO:0000256" key="1">
    <source>
        <dbReference type="ARBA" id="ARBA00001928"/>
    </source>
</evidence>
<keyword evidence="9 13" id="KW-0456">Lyase</keyword>
<dbReference type="RefSeq" id="WP_119545500.1">
    <property type="nucleotide sequence ID" value="NZ_QXIR01000003.1"/>
</dbReference>
<evidence type="ECO:0000256" key="11">
    <source>
        <dbReference type="ARBA" id="ARBA00023317"/>
    </source>
</evidence>
<keyword evidence="11" id="KW-0670">Pyruvate</keyword>
<proteinExistence type="predicted"/>
<dbReference type="PANTHER" id="PTHR10067">
    <property type="entry name" value="PHOSPHATIDYLSERINE DECARBOXYLASE"/>
    <property type="match status" value="1"/>
</dbReference>
<keyword evidence="8" id="KW-0594">Phospholipid biosynthesis</keyword>
<protein>
    <recommendedName>
        <fullName evidence="3">phosphatidylserine decarboxylase</fullName>
        <ecNumber evidence="3">4.1.1.65</ecNumber>
    </recommendedName>
</protein>
<evidence type="ECO:0000256" key="4">
    <source>
        <dbReference type="ARBA" id="ARBA00022516"/>
    </source>
</evidence>
<dbReference type="UniPathway" id="UPA00558"/>
<evidence type="ECO:0000313" key="14">
    <source>
        <dbReference type="Proteomes" id="UP000265801"/>
    </source>
</evidence>
<keyword evidence="10" id="KW-1208">Phospholipid metabolism</keyword>
<evidence type="ECO:0000256" key="10">
    <source>
        <dbReference type="ARBA" id="ARBA00023264"/>
    </source>
</evidence>
<keyword evidence="6" id="KW-0443">Lipid metabolism</keyword>
<evidence type="ECO:0000256" key="12">
    <source>
        <dbReference type="ARBA" id="ARBA00024326"/>
    </source>
</evidence>
<evidence type="ECO:0000256" key="6">
    <source>
        <dbReference type="ARBA" id="ARBA00023098"/>
    </source>
</evidence>
<gene>
    <name evidence="13" type="ORF">D3H55_03340</name>
</gene>
<evidence type="ECO:0000256" key="3">
    <source>
        <dbReference type="ARBA" id="ARBA00012243"/>
    </source>
</evidence>
<evidence type="ECO:0000256" key="2">
    <source>
        <dbReference type="ARBA" id="ARBA00005189"/>
    </source>
</evidence>
<dbReference type="Pfam" id="PF02666">
    <property type="entry name" value="PS_Dcarbxylase"/>
    <property type="match status" value="1"/>
</dbReference>
<dbReference type="InterPro" id="IPR033177">
    <property type="entry name" value="PSD-B"/>
</dbReference>
<keyword evidence="14" id="KW-1185">Reference proteome</keyword>
<dbReference type="AlphaFoldDB" id="A0A3A1R4V8"/>
<keyword evidence="5" id="KW-0210">Decarboxylase</keyword>
<dbReference type="NCBIfam" id="TIGR00163">
    <property type="entry name" value="PS_decarb"/>
    <property type="match status" value="1"/>
</dbReference>
<organism evidence="13 14">
    <name type="scientific">Bacillus salacetis</name>
    <dbReference type="NCBI Taxonomy" id="2315464"/>
    <lineage>
        <taxon>Bacteria</taxon>
        <taxon>Bacillati</taxon>
        <taxon>Bacillota</taxon>
        <taxon>Bacilli</taxon>
        <taxon>Bacillales</taxon>
        <taxon>Bacillaceae</taxon>
        <taxon>Bacillus</taxon>
    </lineage>
</organism>
<keyword evidence="4" id="KW-0444">Lipid biosynthesis</keyword>
<evidence type="ECO:0000256" key="7">
    <source>
        <dbReference type="ARBA" id="ARBA00023145"/>
    </source>
</evidence>
<comment type="pathway">
    <text evidence="2">Lipid metabolism.</text>
</comment>
<dbReference type="InterPro" id="IPR003817">
    <property type="entry name" value="PS_Dcarbxylase"/>
</dbReference>
<dbReference type="GO" id="GO:0004609">
    <property type="term" value="F:phosphatidylserine decarboxylase activity"/>
    <property type="evidence" value="ECO:0007669"/>
    <property type="project" value="UniProtKB-EC"/>
</dbReference>
<keyword evidence="7" id="KW-0865">Zymogen</keyword>